<gene>
    <name evidence="1" type="ORF">CSUI_006254</name>
</gene>
<name>A0A2C6K1K6_9APIC</name>
<comment type="caution">
    <text evidence="1">The sequence shown here is derived from an EMBL/GenBank/DDBJ whole genome shotgun (WGS) entry which is preliminary data.</text>
</comment>
<reference evidence="1 2" key="1">
    <citation type="journal article" date="2017" name="Int. J. Parasitol.">
        <title>The genome of the protozoan parasite Cystoisospora suis and a reverse vaccinology approach to identify vaccine candidates.</title>
        <authorList>
            <person name="Palmieri N."/>
            <person name="Shrestha A."/>
            <person name="Ruttkowski B."/>
            <person name="Beck T."/>
            <person name="Vogl C."/>
            <person name="Tomley F."/>
            <person name="Blake D.P."/>
            <person name="Joachim A."/>
        </authorList>
    </citation>
    <scope>NUCLEOTIDE SEQUENCE [LARGE SCALE GENOMIC DNA]</scope>
    <source>
        <strain evidence="1 2">Wien I</strain>
    </source>
</reference>
<dbReference type="EMBL" id="MIGC01003129">
    <property type="protein sequence ID" value="PHJ19911.1"/>
    <property type="molecule type" value="Genomic_DNA"/>
</dbReference>
<proteinExistence type="predicted"/>
<evidence type="ECO:0000313" key="2">
    <source>
        <dbReference type="Proteomes" id="UP000221165"/>
    </source>
</evidence>
<dbReference type="Proteomes" id="UP000221165">
    <property type="component" value="Unassembled WGS sequence"/>
</dbReference>
<dbReference type="RefSeq" id="XP_067921603.1">
    <property type="nucleotide sequence ID" value="XM_068066418.1"/>
</dbReference>
<keyword evidence="2" id="KW-1185">Reference proteome</keyword>
<accession>A0A2C6K1K6</accession>
<dbReference type="VEuPathDB" id="ToxoDB:CSUI_006254"/>
<dbReference type="AlphaFoldDB" id="A0A2C6K1K6"/>
<dbReference type="GeneID" id="94429629"/>
<organism evidence="1 2">
    <name type="scientific">Cystoisospora suis</name>
    <dbReference type="NCBI Taxonomy" id="483139"/>
    <lineage>
        <taxon>Eukaryota</taxon>
        <taxon>Sar</taxon>
        <taxon>Alveolata</taxon>
        <taxon>Apicomplexa</taxon>
        <taxon>Conoidasida</taxon>
        <taxon>Coccidia</taxon>
        <taxon>Eucoccidiorida</taxon>
        <taxon>Eimeriorina</taxon>
        <taxon>Sarcocystidae</taxon>
        <taxon>Cystoisospora</taxon>
    </lineage>
</organism>
<sequence length="87" mass="10238">MTQKEVELWGVHAPRACMHACMHAHYRKAFISLFDLPVLWRKTSTTLFLFPDKNQTTKSMKAYDRSFFSSSLRLVYLNKKTGICLFF</sequence>
<evidence type="ECO:0000313" key="1">
    <source>
        <dbReference type="EMBL" id="PHJ19911.1"/>
    </source>
</evidence>
<protein>
    <submittedName>
        <fullName evidence="1">Uncharacterized protein</fullName>
    </submittedName>
</protein>